<feature type="region of interest" description="Disordered" evidence="10">
    <location>
        <begin position="1"/>
        <end position="48"/>
    </location>
</feature>
<dbReference type="GO" id="GO:0000785">
    <property type="term" value="C:chromatin"/>
    <property type="evidence" value="ECO:0007669"/>
    <property type="project" value="TreeGrafter"/>
</dbReference>
<comment type="caution">
    <text evidence="13">The sequence shown here is derived from an EMBL/GenBank/DDBJ whole genome shotgun (WGS) entry which is preliminary data.</text>
</comment>
<feature type="region of interest" description="Disordered" evidence="10">
    <location>
        <begin position="71"/>
        <end position="93"/>
    </location>
</feature>
<dbReference type="SUPFAM" id="SSF55729">
    <property type="entry name" value="Acyl-CoA N-acyltransferases (Nat)"/>
    <property type="match status" value="1"/>
</dbReference>
<feature type="compositionally biased region" description="Polar residues" evidence="10">
    <location>
        <begin position="1"/>
        <end position="18"/>
    </location>
</feature>
<feature type="compositionally biased region" description="Polar residues" evidence="10">
    <location>
        <begin position="84"/>
        <end position="93"/>
    </location>
</feature>
<evidence type="ECO:0000256" key="4">
    <source>
        <dbReference type="ARBA" id="ARBA00022723"/>
    </source>
</evidence>
<protein>
    <recommendedName>
        <fullName evidence="15">N-acetyltransferase ECO1</fullName>
    </recommendedName>
</protein>
<evidence type="ECO:0000259" key="12">
    <source>
        <dbReference type="Pfam" id="PF13880"/>
    </source>
</evidence>
<dbReference type="Pfam" id="PF13880">
    <property type="entry name" value="Acetyltransf_13"/>
    <property type="match status" value="2"/>
</dbReference>
<feature type="domain" description="N-acetyltransferase ESCO zinc-finger" evidence="11">
    <location>
        <begin position="100"/>
        <end position="137"/>
    </location>
</feature>
<dbReference type="GO" id="GO:0008270">
    <property type="term" value="F:zinc ion binding"/>
    <property type="evidence" value="ECO:0007669"/>
    <property type="project" value="UniProtKB-KW"/>
</dbReference>
<dbReference type="InterPro" id="IPR028005">
    <property type="entry name" value="AcTrfase_ESCO_Znf_dom"/>
</dbReference>
<dbReference type="GO" id="GO:0007064">
    <property type="term" value="P:mitotic sister chromatid cohesion"/>
    <property type="evidence" value="ECO:0007669"/>
    <property type="project" value="TreeGrafter"/>
</dbReference>
<keyword evidence="8" id="KW-0131">Cell cycle</keyword>
<dbReference type="Pfam" id="PF13878">
    <property type="entry name" value="zf-C2H2_3"/>
    <property type="match status" value="1"/>
</dbReference>
<evidence type="ECO:0000256" key="7">
    <source>
        <dbReference type="ARBA" id="ARBA00023242"/>
    </source>
</evidence>
<keyword evidence="14" id="KW-1185">Reference proteome</keyword>
<dbReference type="Proteomes" id="UP001271007">
    <property type="component" value="Unassembled WGS sequence"/>
</dbReference>
<name>A0AAJ0DIQ7_9PEZI</name>
<evidence type="ECO:0000313" key="14">
    <source>
        <dbReference type="Proteomes" id="UP001271007"/>
    </source>
</evidence>
<keyword evidence="6" id="KW-0862">Zinc</keyword>
<comment type="subcellular location">
    <subcellularLocation>
        <location evidence="1">Nucleus</location>
    </subcellularLocation>
</comment>
<evidence type="ECO:0000256" key="8">
    <source>
        <dbReference type="ARBA" id="ARBA00023306"/>
    </source>
</evidence>
<accession>A0AAJ0DIQ7</accession>
<feature type="domain" description="N-acetyltransferase ESCO acetyl-transferase" evidence="12">
    <location>
        <begin position="300"/>
        <end position="340"/>
    </location>
</feature>
<evidence type="ECO:0000256" key="5">
    <source>
        <dbReference type="ARBA" id="ARBA00022771"/>
    </source>
</evidence>
<dbReference type="PANTHER" id="PTHR45884:SF2">
    <property type="entry name" value="N-ACETYLTRANSFERASE ECO"/>
    <property type="match status" value="1"/>
</dbReference>
<sequence length="405" mass="45013">MSDPLLSSENTVPSSSPGRATFSDEPTFPSSPPSSPPGFPWEQPEKNTSKPLQHVANNAFSILGKRKPLTALTENARPLKKSRTTFSSTKPTAPANTLAQTQLSLGQPTQIKCPTCCMSYVPSSDEDRKLHTKYHKQNTEGYDMGKDFVSKARPYSVYPGADHTGWACAIDCHDKWGRKGKAQGVMAVVQREMGAVEIPEDEIWDLKKADPRLCFDPIWRTYLYVKGGKCVGFLLVQAIEEAFGVEEPVDELPSMAKTAAVKTGETASTALASLKARQQAATERNERLSKRPLQLSKHTHPAKLGIARIWTSPTHRGQNIATTLLDAAIEHWNDQVRLTKEGKERVRRESTLPPESRRIMDELAGPPRERIESKDEVAFSQLTEAGRRLATRWFGKGWGWGVYMD</sequence>
<reference evidence="13" key="1">
    <citation type="submission" date="2023-04" db="EMBL/GenBank/DDBJ databases">
        <title>Black Yeasts Isolated from many extreme environments.</title>
        <authorList>
            <person name="Coleine C."/>
            <person name="Stajich J.E."/>
            <person name="Selbmann L."/>
        </authorList>
    </citation>
    <scope>NUCLEOTIDE SEQUENCE</scope>
    <source>
        <strain evidence="13">CCFEE 5312</strain>
    </source>
</reference>
<evidence type="ECO:0000256" key="2">
    <source>
        <dbReference type="ARBA" id="ARBA00005816"/>
    </source>
</evidence>
<evidence type="ECO:0000256" key="9">
    <source>
        <dbReference type="ARBA" id="ARBA00023315"/>
    </source>
</evidence>
<dbReference type="GO" id="GO:0061733">
    <property type="term" value="F:protein-lysine-acetyltransferase activity"/>
    <property type="evidence" value="ECO:0007669"/>
    <property type="project" value="TreeGrafter"/>
</dbReference>
<keyword evidence="9" id="KW-0012">Acyltransferase</keyword>
<keyword evidence="4" id="KW-0479">Metal-binding</keyword>
<evidence type="ECO:0008006" key="15">
    <source>
        <dbReference type="Google" id="ProtNLM"/>
    </source>
</evidence>
<proteinExistence type="inferred from homology"/>
<dbReference type="PANTHER" id="PTHR45884">
    <property type="entry name" value="N-ACETYLTRANSFERASE ECO"/>
    <property type="match status" value="1"/>
</dbReference>
<feature type="compositionally biased region" description="Pro residues" evidence="10">
    <location>
        <begin position="29"/>
        <end position="39"/>
    </location>
</feature>
<evidence type="ECO:0000313" key="13">
    <source>
        <dbReference type="EMBL" id="KAK3054850.1"/>
    </source>
</evidence>
<dbReference type="Gene3D" id="3.40.630.30">
    <property type="match status" value="1"/>
</dbReference>
<evidence type="ECO:0000259" key="11">
    <source>
        <dbReference type="Pfam" id="PF13878"/>
    </source>
</evidence>
<dbReference type="EMBL" id="JAWDJX010000010">
    <property type="protein sequence ID" value="KAK3054850.1"/>
    <property type="molecule type" value="Genomic_DNA"/>
</dbReference>
<organism evidence="13 14">
    <name type="scientific">Extremus antarcticus</name>
    <dbReference type="NCBI Taxonomy" id="702011"/>
    <lineage>
        <taxon>Eukaryota</taxon>
        <taxon>Fungi</taxon>
        <taxon>Dikarya</taxon>
        <taxon>Ascomycota</taxon>
        <taxon>Pezizomycotina</taxon>
        <taxon>Dothideomycetes</taxon>
        <taxon>Dothideomycetidae</taxon>
        <taxon>Mycosphaerellales</taxon>
        <taxon>Extremaceae</taxon>
        <taxon>Extremus</taxon>
    </lineage>
</organism>
<evidence type="ECO:0000256" key="1">
    <source>
        <dbReference type="ARBA" id="ARBA00004123"/>
    </source>
</evidence>
<gene>
    <name evidence="13" type="ORF">LTR09_004008</name>
</gene>
<evidence type="ECO:0000256" key="6">
    <source>
        <dbReference type="ARBA" id="ARBA00022833"/>
    </source>
</evidence>
<comment type="similarity">
    <text evidence="2">Belongs to the acetyltransferase family. ECO subfamily.</text>
</comment>
<dbReference type="InterPro" id="IPR028009">
    <property type="entry name" value="ESCO_Acetyltransf_dom"/>
</dbReference>
<keyword evidence="3" id="KW-0808">Transferase</keyword>
<dbReference type="GO" id="GO:0005634">
    <property type="term" value="C:nucleus"/>
    <property type="evidence" value="ECO:0007669"/>
    <property type="project" value="UniProtKB-SubCell"/>
</dbReference>
<dbReference type="CDD" id="cd04301">
    <property type="entry name" value="NAT_SF"/>
    <property type="match status" value="1"/>
</dbReference>
<evidence type="ECO:0000256" key="10">
    <source>
        <dbReference type="SAM" id="MobiDB-lite"/>
    </source>
</evidence>
<keyword evidence="7" id="KW-0539">Nucleus</keyword>
<evidence type="ECO:0000256" key="3">
    <source>
        <dbReference type="ARBA" id="ARBA00022679"/>
    </source>
</evidence>
<dbReference type="AlphaFoldDB" id="A0AAJ0DIQ7"/>
<keyword evidence="5" id="KW-0863">Zinc-finger</keyword>
<dbReference type="InterPro" id="IPR016181">
    <property type="entry name" value="Acyl_CoA_acyltransferase"/>
</dbReference>
<feature type="domain" description="N-acetyltransferase ESCO acetyl-transferase" evidence="12">
    <location>
        <begin position="373"/>
        <end position="403"/>
    </location>
</feature>